<dbReference type="SUPFAM" id="SSF53613">
    <property type="entry name" value="Ribokinase-like"/>
    <property type="match status" value="1"/>
</dbReference>
<comment type="caution">
    <text evidence="1">The sequence shown here is derived from an EMBL/GenBank/DDBJ whole genome shotgun (WGS) entry which is preliminary data.</text>
</comment>
<accession>A0A1Y4LBZ4</accession>
<dbReference type="EMBL" id="NFKK01000006">
    <property type="protein sequence ID" value="OUP53019.1"/>
    <property type="molecule type" value="Genomic_DNA"/>
</dbReference>
<dbReference type="Pfam" id="PF25270">
    <property type="entry name" value="Khk"/>
    <property type="match status" value="1"/>
</dbReference>
<sequence>MSTMRELLRRAAGRRVTVGFDGFIDTIARPVARTATADAPAQYFESIPAFGQYLVEHGGKSCSIALHVERRQLGGNLPHLSRAASMLGLDVSCVGMLGQPGIDPVFSDLPCKLYSFAPAGEATALEFSDGKVFLAADAVWSDDPWQDVCAHVPQAEQLFREAELIALVNWSELDASQALWQAVYDRAVRPDRASFSRFAFFDLCDCTRRSAEQLDQVLRLLGRFATRRTVVLSLNENEALDCGRKLLDGLDDLGALTEALCQRYGIQQVLVHTIRETLLRTPDGLTREKTRFVAQPRISTGAGDHFNGASCFALLAGLSDRDRVHFAGVFASTYVAKGSTPTLDEVLDAL</sequence>
<reference evidence="2" key="1">
    <citation type="submission" date="2017-04" db="EMBL/GenBank/DDBJ databases">
        <title>Function of individual gut microbiota members based on whole genome sequencing of pure cultures obtained from chicken caecum.</title>
        <authorList>
            <person name="Medvecky M."/>
            <person name="Cejkova D."/>
            <person name="Polansky O."/>
            <person name="Karasova D."/>
            <person name="Kubasova T."/>
            <person name="Cizek A."/>
            <person name="Rychlik I."/>
        </authorList>
    </citation>
    <scope>NUCLEOTIDE SEQUENCE [LARGE SCALE GENOMIC DNA]</scope>
    <source>
        <strain evidence="2">An180</strain>
    </source>
</reference>
<dbReference type="AlphaFoldDB" id="A0A1Y4LBZ4"/>
<dbReference type="InterPro" id="IPR057621">
    <property type="entry name" value="Khk_prokaryotic"/>
</dbReference>
<gene>
    <name evidence="1" type="ORF">B5F17_07215</name>
</gene>
<evidence type="ECO:0000313" key="1">
    <source>
        <dbReference type="EMBL" id="OUP53019.1"/>
    </source>
</evidence>
<proteinExistence type="predicted"/>
<dbReference type="InterPro" id="IPR029056">
    <property type="entry name" value="Ribokinase-like"/>
</dbReference>
<dbReference type="Proteomes" id="UP000195897">
    <property type="component" value="Unassembled WGS sequence"/>
</dbReference>
<dbReference type="Gene3D" id="3.40.1190.20">
    <property type="match status" value="1"/>
</dbReference>
<evidence type="ECO:0008006" key="3">
    <source>
        <dbReference type="Google" id="ProtNLM"/>
    </source>
</evidence>
<protein>
    <recommendedName>
        <fullName evidence="3">Carbohydrate kinase PfkB domain-containing protein</fullName>
    </recommendedName>
</protein>
<evidence type="ECO:0000313" key="2">
    <source>
        <dbReference type="Proteomes" id="UP000195897"/>
    </source>
</evidence>
<name>A0A1Y4LBZ4_9FIRM</name>
<organism evidence="1 2">
    <name type="scientific">Butyricicoccus pullicaecorum</name>
    <dbReference type="NCBI Taxonomy" id="501571"/>
    <lineage>
        <taxon>Bacteria</taxon>
        <taxon>Bacillati</taxon>
        <taxon>Bacillota</taxon>
        <taxon>Clostridia</taxon>
        <taxon>Eubacteriales</taxon>
        <taxon>Butyricicoccaceae</taxon>
        <taxon>Butyricicoccus</taxon>
    </lineage>
</organism>